<reference evidence="5" key="1">
    <citation type="journal article" date="2021" name="Proc. Natl. Acad. Sci. U.S.A.">
        <title>A Catalog of Tens of Thousands of Viruses from Human Metagenomes Reveals Hidden Associations with Chronic Diseases.</title>
        <authorList>
            <person name="Tisza M.J."/>
            <person name="Buck C.B."/>
        </authorList>
    </citation>
    <scope>NUCLEOTIDE SEQUENCE</scope>
    <source>
        <strain evidence="5">CtVDy27</strain>
    </source>
</reference>
<evidence type="ECO:0000256" key="2">
    <source>
        <dbReference type="ARBA" id="ARBA00022732"/>
    </source>
</evidence>
<evidence type="ECO:0000259" key="4">
    <source>
        <dbReference type="Pfam" id="PF13884"/>
    </source>
</evidence>
<evidence type="ECO:0000256" key="1">
    <source>
        <dbReference type="ARBA" id="ARBA00004328"/>
    </source>
</evidence>
<dbReference type="InterPro" id="IPR030392">
    <property type="entry name" value="S74_ICA"/>
</dbReference>
<sequence>MRDISNRFKNEQDNDNRNYLKYADITLTDGTVINLTNADFWSNGMKLEDSVSDDNVFKIGSANINTLNLSINNFDGKYTDYDFTDATVICYVGIELESEDTSALLDTTGDKILDTTGNEIIVHKNALIEKIRICTMTVIDTPYQNTTIIELLCEDNMRKFDRDYSASKLRYPATRKQIIQDACKVCGVTLDTLNFYQDSYQIPARPDDEALTFRQVIAWVCQIGCQYARCDKYGRLTIKWYDTEIADANRVVIKSTNGFTPNLDDVVITGVQVTEYLESTSENEEASSYLYGEEGYVLKISENKLIPQGTGEVVASIIGEKCVGMSFRPFETECLTDIVLEAGDAVLITDRKGEKYKSFLTNVVLQPGSFEQISCNAESAARNSSKTYSLVTQAAVDARKSVWRERTAREQALQEFKDRLDNSTGVYTTVQTQQDGSKIFYLHDKPTLAESQAVWKMTAEAWGVSTDGGQTWNGGMTVDGDTIVRILNAVGVNADWINAGAITVTDTDGSIIFSVDMDTKSVYLDGSVQIGGGKSLNQTFANYLQESKDYSDGKLSDYAETVTGSLGELQDQIDGQIETFYYDYEPTLQNKPASDWTSAAERKKHIGDLFFNKTTGYAYRFMQDGATWGWTLVQDTDITKAMKAAEDAQDTADHKRRVFVAKPQPPYDIGDLWSQSEDEGGDILTCTVSRAKGASYVQSDWQKRNKYTDDTKAEEALEAASLARNMTMQLDNDYQGIPVDSDGNYTEFPDCATTATVMYGAQDITDNCTYTITTSQNIQGNWNKKTKTYTVTGLTADSGWVNIKAAYLNNLVVSKQFSIAKQYAGPQGIPGVGTDGKTTYLHIRYAPVQNPTAAQMSKTPNKYIGTYTDFSGVDSTDPSKYTWAQFKGDRGVQGPKGDTGERGLQGLQGEKGEQGIPGAKGADGKTSHFHIKYSTVAKPTTSSQMTETPSTYIGTYVDFEETDSTDPSKYTWARFKGIQGEKGERGIPGVGTDGKTSYLHIAYANSPDGKTGFSVSDSTNKKYIGQYTDFLPDDSTDYTKYSWTLIKGADGKSSYTWMKYATRPDGLDMSDNPDYVKLLDSTGSPILDSAGEQIYTVTQATYIGIATNKDTATESTNPADYTWSRFRGVDGYDGKDGANGIPGKDGKDGKTQYTHLAYANSADGTKDFSVSDGNREYIGMYVDFVEADSTDPKKYTWSLIKGADGAQGVPGTPGADGKTPYFHIAYANSADGRTGFSVDDSVNKLYIGQYTDYTPDDSTDPTKYSWTKIKGEQGTAGRTYFFQSNADVLLMGADKKITPAPLIVDSFYRDGNGEVAQSQKGWWKLEKSTDNGATWSALTVSQTAALDRLSINVNNLSLKAHNMLKVSLYFDQAKTKLADYQTFSVAVDVASLTQEQIVDILSDGGKFKGLYYGKDESGNQTLYISFNAAKGGTLVLGGKNNGDGTQILYDANGKRVSKSDNDGTLYYKTYTDENNYTGFLFNKNGISFVEWVKGVETIAPGIINFTADRTYINNNVYVYGWEGKARRKPVTSAGDAGSRIDYIGTGTGTNGGKEYRRMAVRGQWGSTTENYYATDYVYTNTGVSDIRLKENVKDSKVEALETVRRMKVRQFDWKKGGHQSIGFVADELEEIDPNLALGGGYDENGEMDIKQINSQYLLNYAIKAIQELSAKVDEQEKHIKELERRLQNGKI</sequence>
<protein>
    <submittedName>
        <fullName evidence="5">Tail protein</fullName>
    </submittedName>
</protein>
<evidence type="ECO:0000256" key="3">
    <source>
        <dbReference type="SAM" id="MobiDB-lite"/>
    </source>
</evidence>
<dbReference type="EMBL" id="BK032543">
    <property type="protein sequence ID" value="DAF46724.1"/>
    <property type="molecule type" value="Genomic_DNA"/>
</dbReference>
<keyword evidence="2" id="KW-0946">Virion</keyword>
<name>A0A8S5S6Q1_9CAUD</name>
<dbReference type="Pfam" id="PF13884">
    <property type="entry name" value="Peptidase_S74"/>
    <property type="match status" value="1"/>
</dbReference>
<comment type="subcellular location">
    <subcellularLocation>
        <location evidence="1">Virion</location>
    </subcellularLocation>
</comment>
<organism evidence="5">
    <name type="scientific">Siphoviridae sp. ctVDy27</name>
    <dbReference type="NCBI Taxonomy" id="2827881"/>
    <lineage>
        <taxon>Viruses</taxon>
        <taxon>Duplodnaviria</taxon>
        <taxon>Heunggongvirae</taxon>
        <taxon>Uroviricota</taxon>
        <taxon>Caudoviricetes</taxon>
    </lineage>
</organism>
<dbReference type="PANTHER" id="PTHR24637">
    <property type="entry name" value="COLLAGEN"/>
    <property type="match status" value="1"/>
</dbReference>
<dbReference type="GO" id="GO:0098015">
    <property type="term" value="C:virus tail"/>
    <property type="evidence" value="ECO:0007669"/>
    <property type="project" value="UniProtKB-KW"/>
</dbReference>
<evidence type="ECO:0000313" key="5">
    <source>
        <dbReference type="EMBL" id="DAF46724.1"/>
    </source>
</evidence>
<proteinExistence type="predicted"/>
<feature type="domain" description="Peptidase S74" evidence="4">
    <location>
        <begin position="1584"/>
        <end position="1635"/>
    </location>
</feature>
<accession>A0A8S5S6Q1</accession>
<keyword evidence="2" id="KW-1227">Viral tail protein</keyword>
<feature type="region of interest" description="Disordered" evidence="3">
    <location>
        <begin position="887"/>
        <end position="924"/>
    </location>
</feature>